<evidence type="ECO:0000256" key="1">
    <source>
        <dbReference type="ARBA" id="ARBA00004651"/>
    </source>
</evidence>
<evidence type="ECO:0000313" key="10">
    <source>
        <dbReference type="Proteomes" id="UP000681162"/>
    </source>
</evidence>
<dbReference type="Proteomes" id="UP000681162">
    <property type="component" value="Unassembled WGS sequence"/>
</dbReference>
<sequence length="355" mass="37377">MPLKEQALSPHFIIRKSEDMLPLLRDKSKIWGLAALFALLLIASVASLMLGRTEITFSTAVEAFRNYNEESIEHIVLHTERLPRTVIAGVVGAALAVAGALMQALTRNPLASPSVFGINAGAIFFIVLSIVVLSVSSLSTMMWFGFAGAALAALIVYALGSLGRDGITPIKIVLAGTAITALFSSFTQAMLVLNSTGLQDVLFWLAGSVSGRTLEMLYPVLPYMTVAALVALFMGRAINLLLTGEDIAKGMGQNVLLVKLLMGAVVVFLAGGSVAVAGSVGLVGLVVPHVMRALVGNDYRWLIPYSLFGGAVLLLCSDVIARLVILPNELPIGVVTALIGGPFFVYIARKGGAKV</sequence>
<comment type="similarity">
    <text evidence="2">Belongs to the binding-protein-dependent transport system permease family. FecCD subfamily.</text>
</comment>
<dbReference type="AlphaFoldDB" id="A0A919XXU2"/>
<organism evidence="9 10">
    <name type="scientific">Paenibacillus antibioticophila</name>
    <dbReference type="NCBI Taxonomy" id="1274374"/>
    <lineage>
        <taxon>Bacteria</taxon>
        <taxon>Bacillati</taxon>
        <taxon>Bacillota</taxon>
        <taxon>Bacilli</taxon>
        <taxon>Bacillales</taxon>
        <taxon>Paenibacillaceae</taxon>
        <taxon>Paenibacillus</taxon>
    </lineage>
</organism>
<dbReference type="SUPFAM" id="SSF81345">
    <property type="entry name" value="ABC transporter involved in vitamin B12 uptake, BtuC"/>
    <property type="match status" value="1"/>
</dbReference>
<keyword evidence="7 8" id="KW-0472">Membrane</keyword>
<dbReference type="FunFam" id="1.10.3470.10:FF:000001">
    <property type="entry name" value="Vitamin B12 ABC transporter permease BtuC"/>
    <property type="match status" value="1"/>
</dbReference>
<accession>A0A919XXU2</accession>
<dbReference type="InterPro" id="IPR000522">
    <property type="entry name" value="ABC_transptr_permease_BtuC"/>
</dbReference>
<feature type="transmembrane region" description="Helical" evidence="8">
    <location>
        <begin position="30"/>
        <end position="50"/>
    </location>
</feature>
<feature type="transmembrane region" description="Helical" evidence="8">
    <location>
        <begin position="220"/>
        <end position="242"/>
    </location>
</feature>
<dbReference type="GO" id="GO:0022857">
    <property type="term" value="F:transmembrane transporter activity"/>
    <property type="evidence" value="ECO:0007669"/>
    <property type="project" value="InterPro"/>
</dbReference>
<evidence type="ECO:0000256" key="2">
    <source>
        <dbReference type="ARBA" id="ARBA00007935"/>
    </source>
</evidence>
<protein>
    <submittedName>
        <fullName evidence="9">Siderophore transport system permease protein YfiZ</fullName>
    </submittedName>
</protein>
<feature type="transmembrane region" description="Helical" evidence="8">
    <location>
        <begin position="254"/>
        <end position="270"/>
    </location>
</feature>
<dbReference type="PANTHER" id="PTHR30472">
    <property type="entry name" value="FERRIC ENTEROBACTIN TRANSPORT SYSTEM PERMEASE PROTEIN"/>
    <property type="match status" value="1"/>
</dbReference>
<keyword evidence="3" id="KW-0813">Transport</keyword>
<keyword evidence="10" id="KW-1185">Reference proteome</keyword>
<gene>
    <name evidence="9" type="primary">yfiZ</name>
    <name evidence="9" type="ORF">J41TS12_48950</name>
</gene>
<proteinExistence type="inferred from homology"/>
<comment type="subcellular location">
    <subcellularLocation>
        <location evidence="1">Cell membrane</location>
        <topology evidence="1">Multi-pass membrane protein</topology>
    </subcellularLocation>
</comment>
<name>A0A919XXU2_9BACL</name>
<dbReference type="Pfam" id="PF01032">
    <property type="entry name" value="FecCD"/>
    <property type="match status" value="1"/>
</dbReference>
<evidence type="ECO:0000256" key="6">
    <source>
        <dbReference type="ARBA" id="ARBA00022989"/>
    </source>
</evidence>
<feature type="transmembrane region" description="Helical" evidence="8">
    <location>
        <begin position="302"/>
        <end position="324"/>
    </location>
</feature>
<feature type="transmembrane region" description="Helical" evidence="8">
    <location>
        <begin position="86"/>
        <end position="104"/>
    </location>
</feature>
<keyword evidence="5 8" id="KW-0812">Transmembrane</keyword>
<keyword evidence="4" id="KW-1003">Cell membrane</keyword>
<dbReference type="PANTHER" id="PTHR30472:SF1">
    <property type="entry name" value="FE(3+) DICITRATE TRANSPORT SYSTEM PERMEASE PROTEIN FECC-RELATED"/>
    <property type="match status" value="1"/>
</dbReference>
<dbReference type="Gene3D" id="1.10.3470.10">
    <property type="entry name" value="ABC transporter involved in vitamin B12 uptake, BtuC"/>
    <property type="match status" value="1"/>
</dbReference>
<evidence type="ECO:0000256" key="3">
    <source>
        <dbReference type="ARBA" id="ARBA00022448"/>
    </source>
</evidence>
<dbReference type="CDD" id="cd06550">
    <property type="entry name" value="TM_ABC_iron-siderophores_like"/>
    <property type="match status" value="1"/>
</dbReference>
<dbReference type="InterPro" id="IPR037294">
    <property type="entry name" value="ABC_BtuC-like"/>
</dbReference>
<comment type="caution">
    <text evidence="9">The sequence shown here is derived from an EMBL/GenBank/DDBJ whole genome shotgun (WGS) entry which is preliminary data.</text>
</comment>
<dbReference type="EMBL" id="BORR01000031">
    <property type="protein sequence ID" value="GIO40034.1"/>
    <property type="molecule type" value="Genomic_DNA"/>
</dbReference>
<feature type="transmembrane region" description="Helical" evidence="8">
    <location>
        <begin position="330"/>
        <end position="348"/>
    </location>
</feature>
<dbReference type="GO" id="GO:0033214">
    <property type="term" value="P:siderophore-iron import into cell"/>
    <property type="evidence" value="ECO:0007669"/>
    <property type="project" value="TreeGrafter"/>
</dbReference>
<evidence type="ECO:0000256" key="5">
    <source>
        <dbReference type="ARBA" id="ARBA00022692"/>
    </source>
</evidence>
<feature type="transmembrane region" description="Helical" evidence="8">
    <location>
        <begin position="141"/>
        <end position="160"/>
    </location>
</feature>
<evidence type="ECO:0000313" key="9">
    <source>
        <dbReference type="EMBL" id="GIO40034.1"/>
    </source>
</evidence>
<feature type="transmembrane region" description="Helical" evidence="8">
    <location>
        <begin position="172"/>
        <end position="193"/>
    </location>
</feature>
<evidence type="ECO:0000256" key="8">
    <source>
        <dbReference type="SAM" id="Phobius"/>
    </source>
</evidence>
<evidence type="ECO:0000256" key="4">
    <source>
        <dbReference type="ARBA" id="ARBA00022475"/>
    </source>
</evidence>
<evidence type="ECO:0000256" key="7">
    <source>
        <dbReference type="ARBA" id="ARBA00023136"/>
    </source>
</evidence>
<feature type="transmembrane region" description="Helical" evidence="8">
    <location>
        <begin position="116"/>
        <end position="135"/>
    </location>
</feature>
<reference evidence="9 10" key="1">
    <citation type="submission" date="2021-03" db="EMBL/GenBank/DDBJ databases">
        <title>Antimicrobial resistance genes in bacteria isolated from Japanese honey, and their potential for conferring macrolide and lincosamide resistance in the American foulbrood pathogen Paenibacillus larvae.</title>
        <authorList>
            <person name="Okamoto M."/>
            <person name="Kumagai M."/>
            <person name="Kanamori H."/>
            <person name="Takamatsu D."/>
        </authorList>
    </citation>
    <scope>NUCLEOTIDE SEQUENCE [LARGE SCALE GENOMIC DNA]</scope>
    <source>
        <strain evidence="9 10">J41TS12</strain>
    </source>
</reference>
<keyword evidence="6 8" id="KW-1133">Transmembrane helix</keyword>
<dbReference type="GO" id="GO:0005886">
    <property type="term" value="C:plasma membrane"/>
    <property type="evidence" value="ECO:0007669"/>
    <property type="project" value="UniProtKB-SubCell"/>
</dbReference>